<dbReference type="EMBL" id="JAIWYP010000007">
    <property type="protein sequence ID" value="KAH3794411.1"/>
    <property type="molecule type" value="Genomic_DNA"/>
</dbReference>
<dbReference type="GO" id="GO:0019829">
    <property type="term" value="F:ATPase-coupled monoatomic cation transmembrane transporter activity"/>
    <property type="evidence" value="ECO:0007669"/>
    <property type="project" value="TreeGrafter"/>
</dbReference>
<dbReference type="GO" id="GO:0005524">
    <property type="term" value="F:ATP binding"/>
    <property type="evidence" value="ECO:0007669"/>
    <property type="project" value="UniProtKB-KW"/>
</dbReference>
<comment type="subcellular location">
    <subcellularLocation>
        <location evidence="1">Membrane</location>
        <topology evidence="1">Multi-pass membrane protein</topology>
    </subcellularLocation>
</comment>
<protein>
    <submittedName>
        <fullName evidence="7">Uncharacterized protein</fullName>
    </submittedName>
</protein>
<keyword evidence="4" id="KW-0067">ATP-binding</keyword>
<dbReference type="GO" id="GO:0046872">
    <property type="term" value="F:metal ion binding"/>
    <property type="evidence" value="ECO:0007669"/>
    <property type="project" value="UniProtKB-KW"/>
</dbReference>
<keyword evidence="3" id="KW-0547">Nucleotide-binding</keyword>
<reference evidence="7" key="2">
    <citation type="submission" date="2020-11" db="EMBL/GenBank/DDBJ databases">
        <authorList>
            <person name="McCartney M.A."/>
            <person name="Auch B."/>
            <person name="Kono T."/>
            <person name="Mallez S."/>
            <person name="Becker A."/>
            <person name="Gohl D.M."/>
            <person name="Silverstein K.A.T."/>
            <person name="Koren S."/>
            <person name="Bechman K.B."/>
            <person name="Herman A."/>
            <person name="Abrahante J.E."/>
            <person name="Garbe J."/>
        </authorList>
    </citation>
    <scope>NUCLEOTIDE SEQUENCE</scope>
    <source>
        <strain evidence="7">Duluth1</strain>
        <tissue evidence="7">Whole animal</tissue>
    </source>
</reference>
<organism evidence="7 8">
    <name type="scientific">Dreissena polymorpha</name>
    <name type="common">Zebra mussel</name>
    <name type="synonym">Mytilus polymorpha</name>
    <dbReference type="NCBI Taxonomy" id="45954"/>
    <lineage>
        <taxon>Eukaryota</taxon>
        <taxon>Metazoa</taxon>
        <taxon>Spiralia</taxon>
        <taxon>Lophotrochozoa</taxon>
        <taxon>Mollusca</taxon>
        <taxon>Bivalvia</taxon>
        <taxon>Autobranchia</taxon>
        <taxon>Heteroconchia</taxon>
        <taxon>Euheterodonta</taxon>
        <taxon>Imparidentia</taxon>
        <taxon>Neoheterodontei</taxon>
        <taxon>Myida</taxon>
        <taxon>Dreissenoidea</taxon>
        <taxon>Dreissenidae</taxon>
        <taxon>Dreissena</taxon>
    </lineage>
</organism>
<proteinExistence type="predicted"/>
<evidence type="ECO:0000256" key="1">
    <source>
        <dbReference type="ARBA" id="ARBA00004141"/>
    </source>
</evidence>
<keyword evidence="2" id="KW-0479">Metal-binding</keyword>
<evidence type="ECO:0000256" key="2">
    <source>
        <dbReference type="ARBA" id="ARBA00022723"/>
    </source>
</evidence>
<dbReference type="Proteomes" id="UP000828390">
    <property type="component" value="Unassembled WGS sequence"/>
</dbReference>
<keyword evidence="5" id="KW-0460">Magnesium</keyword>
<evidence type="ECO:0000256" key="6">
    <source>
        <dbReference type="ARBA" id="ARBA00022967"/>
    </source>
</evidence>
<evidence type="ECO:0000313" key="7">
    <source>
        <dbReference type="EMBL" id="KAH3794411.1"/>
    </source>
</evidence>
<dbReference type="GO" id="GO:0005789">
    <property type="term" value="C:endoplasmic reticulum membrane"/>
    <property type="evidence" value="ECO:0007669"/>
    <property type="project" value="TreeGrafter"/>
</dbReference>
<dbReference type="GO" id="GO:0015662">
    <property type="term" value="F:P-type ion transporter activity"/>
    <property type="evidence" value="ECO:0007669"/>
    <property type="project" value="TreeGrafter"/>
</dbReference>
<keyword evidence="8" id="KW-1185">Reference proteome</keyword>
<dbReference type="PANTHER" id="PTHR45630">
    <property type="entry name" value="CATION-TRANSPORTING ATPASE-RELATED"/>
    <property type="match status" value="1"/>
</dbReference>
<gene>
    <name evidence="7" type="ORF">DPMN_147944</name>
</gene>
<dbReference type="PANTHER" id="PTHR45630:SF7">
    <property type="entry name" value="ENDOPLASMIC RETICULUM TRANSMEMBRANE HELIX TRANSLOCASE"/>
    <property type="match status" value="1"/>
</dbReference>
<dbReference type="GO" id="GO:0006874">
    <property type="term" value="P:intracellular calcium ion homeostasis"/>
    <property type="evidence" value="ECO:0007669"/>
    <property type="project" value="TreeGrafter"/>
</dbReference>
<keyword evidence="6" id="KW-1278">Translocase</keyword>
<dbReference type="AlphaFoldDB" id="A0A9D4FD37"/>
<accession>A0A9D4FD37</accession>
<sequence length="311" mass="36461">MRFVKYSTDWASAVFQKATWVKVVPTPNNGFTELVKLHRTQENGVEELWFNFQKTKYSYDREEKRQFVALTFPVSHSVHHYLEWKGLQEEEDIRHAENTFGKNLTEIGKTYWEKHIGKTYWEKPVSNWENLRIGKTLDFFGGNLGILEKTGKTCELEMDIPRFAELFQERATAPFFVFQVFCVGLWCLDEYWYYSVFTLFMLIAFEATLVQQQLRNMAEIRKMGNKPYMINITIFSSCRFNDDHPVVPMMTIWYHAMLTGESNTSLEGDHVLDVESDGKLHILYGGTKQDNCSHEGCVLQRAPGSCWELYL</sequence>
<name>A0A9D4FD37_DREPO</name>
<evidence type="ECO:0000256" key="3">
    <source>
        <dbReference type="ARBA" id="ARBA00022741"/>
    </source>
</evidence>
<dbReference type="InterPro" id="IPR006544">
    <property type="entry name" value="P-type_TPase_V"/>
</dbReference>
<evidence type="ECO:0000256" key="5">
    <source>
        <dbReference type="ARBA" id="ARBA00022842"/>
    </source>
</evidence>
<comment type="caution">
    <text evidence="7">The sequence shown here is derived from an EMBL/GenBank/DDBJ whole genome shotgun (WGS) entry which is preliminary data.</text>
</comment>
<evidence type="ECO:0000313" key="8">
    <source>
        <dbReference type="Proteomes" id="UP000828390"/>
    </source>
</evidence>
<reference evidence="7" key="1">
    <citation type="journal article" date="2019" name="bioRxiv">
        <title>The Genome of the Zebra Mussel, Dreissena polymorpha: A Resource for Invasive Species Research.</title>
        <authorList>
            <person name="McCartney M.A."/>
            <person name="Auch B."/>
            <person name="Kono T."/>
            <person name="Mallez S."/>
            <person name="Zhang Y."/>
            <person name="Obille A."/>
            <person name="Becker A."/>
            <person name="Abrahante J.E."/>
            <person name="Garbe J."/>
            <person name="Badalamenti J.P."/>
            <person name="Herman A."/>
            <person name="Mangelson H."/>
            <person name="Liachko I."/>
            <person name="Sullivan S."/>
            <person name="Sone E.D."/>
            <person name="Koren S."/>
            <person name="Silverstein K.A.T."/>
            <person name="Beckman K.B."/>
            <person name="Gohl D.M."/>
        </authorList>
    </citation>
    <scope>NUCLEOTIDE SEQUENCE</scope>
    <source>
        <strain evidence="7">Duluth1</strain>
        <tissue evidence="7">Whole animal</tissue>
    </source>
</reference>
<evidence type="ECO:0000256" key="4">
    <source>
        <dbReference type="ARBA" id="ARBA00022840"/>
    </source>
</evidence>